<evidence type="ECO:0000256" key="11">
    <source>
        <dbReference type="SAM" id="MobiDB-lite"/>
    </source>
</evidence>
<evidence type="ECO:0000256" key="12">
    <source>
        <dbReference type="SAM" id="SignalP"/>
    </source>
</evidence>
<keyword evidence="17" id="KW-1185">Reference proteome</keyword>
<keyword evidence="5" id="KW-0812">Transmembrane</keyword>
<comment type="similarity">
    <text evidence="2">Belongs to the bacterial secretin family. GSP D subfamily.</text>
</comment>
<keyword evidence="7" id="KW-0653">Protein transport</keyword>
<dbReference type="InterPro" id="IPR050810">
    <property type="entry name" value="Bact_Secretion_Sys_Channel"/>
</dbReference>
<evidence type="ECO:0000259" key="13">
    <source>
        <dbReference type="Pfam" id="PF00263"/>
    </source>
</evidence>
<evidence type="ECO:0000313" key="17">
    <source>
        <dbReference type="Proteomes" id="UP001597400"/>
    </source>
</evidence>
<sequence>MIRPNRFLAAVALATLLPVAPSSAQGPVADVVVNMRDVEIADVAEQISRITGRTLILDPAVKGRVNVTSAEPLSVGGVWELFQSVLRVQGFAAVRSGRSWRIIPQANAIRDGGSSALRGNAGAQDVVTRLIRLRNLQPEAAVRVFRPLIASFGTIEAVTNPDAVVVTDYAENVRRIERLAASLDSGGGASFDSITLRNGSARDVATAIQAVMGDNGAKVVADERSNIVLVRGDASALAEARRMARLLDQPGGATPITRVFRLTNGDAESITLVLRGLLGDGSAQADNPVARSLAGSSIGAGGLGGGSNLGGGIGPSLSAAGGSALGAAASGGSAGLGSLLGASGGGNTGAGGQRQAVQGFSTPELAVQPAPEINAIVARGTPTAIAALEPLIADLDVRRPQVLIEAAIVEITGDQAESLGIQLGVGAAAITGADGLSNSSTTLGLPLSSLLSAINPVAAAGVLSNGLTGNLGIGNSFNILLQAIGTSSRANLLSTPSVTTLDNEVAQIVVGQNVPFRTGSFATDGNSTNPFTTIERQDVGITLRVIPRILQGNVVRLEVSQEVSSLVGAVSGAADLITNRRAIQTKVLADNGGTIVLGGLITDDRESSRSQVPVLGDVPVLGNLFKSRTTSRTKRTLFVFLKPTILRDKASADTATDRQYARLRGEEANIELRPRPGDSPLLRPTGPRLTTEINGLY</sequence>
<comment type="subcellular location">
    <subcellularLocation>
        <location evidence="1 10">Cell outer membrane</location>
    </subcellularLocation>
</comment>
<evidence type="ECO:0000313" key="16">
    <source>
        <dbReference type="EMBL" id="MFD1950170.1"/>
    </source>
</evidence>
<evidence type="ECO:0000256" key="5">
    <source>
        <dbReference type="ARBA" id="ARBA00022692"/>
    </source>
</evidence>
<feature type="region of interest" description="Disordered" evidence="11">
    <location>
        <begin position="674"/>
        <end position="697"/>
    </location>
</feature>
<reference evidence="17" key="1">
    <citation type="journal article" date="2019" name="Int. J. Syst. Evol. Microbiol.">
        <title>The Global Catalogue of Microorganisms (GCM) 10K type strain sequencing project: providing services to taxonomists for standard genome sequencing and annotation.</title>
        <authorList>
            <consortium name="The Broad Institute Genomics Platform"/>
            <consortium name="The Broad Institute Genome Sequencing Center for Infectious Disease"/>
            <person name="Wu L."/>
            <person name="Ma J."/>
        </authorList>
    </citation>
    <scope>NUCLEOTIDE SEQUENCE [LARGE SCALE GENOMIC DNA]</scope>
    <source>
        <strain evidence="17">CGMCC 1.12702</strain>
    </source>
</reference>
<evidence type="ECO:0000256" key="7">
    <source>
        <dbReference type="ARBA" id="ARBA00022927"/>
    </source>
</evidence>
<dbReference type="InterPro" id="IPR013356">
    <property type="entry name" value="T2SS_GspD"/>
</dbReference>
<dbReference type="EMBL" id="JBHUGS010000001">
    <property type="protein sequence ID" value="MFD1950170.1"/>
    <property type="molecule type" value="Genomic_DNA"/>
</dbReference>
<dbReference type="PANTHER" id="PTHR30332:SF24">
    <property type="entry name" value="SECRETIN GSPD-RELATED"/>
    <property type="match status" value="1"/>
</dbReference>
<keyword evidence="8" id="KW-0472">Membrane</keyword>
<gene>
    <name evidence="16" type="primary">gspD</name>
    <name evidence="16" type="ORF">ACFSGX_05245</name>
</gene>
<dbReference type="Pfam" id="PF00263">
    <property type="entry name" value="Secretin"/>
    <property type="match status" value="1"/>
</dbReference>
<name>A0ABW4TW75_9SPHN</name>
<dbReference type="Pfam" id="PF03958">
    <property type="entry name" value="Secretin_N"/>
    <property type="match status" value="3"/>
</dbReference>
<feature type="domain" description="GspD-like N0" evidence="15">
    <location>
        <begin position="33"/>
        <end position="97"/>
    </location>
</feature>
<keyword evidence="9" id="KW-0998">Cell outer membrane</keyword>
<dbReference type="Proteomes" id="UP001597400">
    <property type="component" value="Unassembled WGS sequence"/>
</dbReference>
<evidence type="ECO:0000256" key="9">
    <source>
        <dbReference type="ARBA" id="ARBA00023237"/>
    </source>
</evidence>
<keyword evidence="4" id="KW-1134">Transmembrane beta strand</keyword>
<dbReference type="PROSITE" id="PS00875">
    <property type="entry name" value="T2SP_D"/>
    <property type="match status" value="1"/>
</dbReference>
<evidence type="ECO:0000256" key="4">
    <source>
        <dbReference type="ARBA" id="ARBA00022452"/>
    </source>
</evidence>
<organism evidence="16 17">
    <name type="scientific">Sphingomonas arantia</name>
    <dbReference type="NCBI Taxonomy" id="1460676"/>
    <lineage>
        <taxon>Bacteria</taxon>
        <taxon>Pseudomonadati</taxon>
        <taxon>Pseudomonadota</taxon>
        <taxon>Alphaproteobacteria</taxon>
        <taxon>Sphingomonadales</taxon>
        <taxon>Sphingomonadaceae</taxon>
        <taxon>Sphingomonas</taxon>
    </lineage>
</organism>
<dbReference type="InterPro" id="IPR004846">
    <property type="entry name" value="T2SS/T3SS_dom"/>
</dbReference>
<dbReference type="PANTHER" id="PTHR30332">
    <property type="entry name" value="PROBABLE GENERAL SECRETION PATHWAY PROTEIN D"/>
    <property type="match status" value="1"/>
</dbReference>
<evidence type="ECO:0000256" key="6">
    <source>
        <dbReference type="ARBA" id="ARBA00022729"/>
    </source>
</evidence>
<evidence type="ECO:0000259" key="15">
    <source>
        <dbReference type="Pfam" id="PF21305"/>
    </source>
</evidence>
<feature type="signal peptide" evidence="12">
    <location>
        <begin position="1"/>
        <end position="24"/>
    </location>
</feature>
<accession>A0ABW4TW75</accession>
<keyword evidence="3 10" id="KW-0813">Transport</keyword>
<dbReference type="Pfam" id="PF21305">
    <property type="entry name" value="type_II_gspD_N0"/>
    <property type="match status" value="1"/>
</dbReference>
<evidence type="ECO:0000259" key="14">
    <source>
        <dbReference type="Pfam" id="PF03958"/>
    </source>
</evidence>
<dbReference type="PRINTS" id="PR00811">
    <property type="entry name" value="BCTERIALGSPD"/>
</dbReference>
<feature type="domain" description="NolW-like" evidence="14">
    <location>
        <begin position="257"/>
        <end position="401"/>
    </location>
</feature>
<feature type="chain" id="PRO_5046558609" evidence="12">
    <location>
        <begin position="25"/>
        <end position="697"/>
    </location>
</feature>
<dbReference type="Gene3D" id="3.30.1370.120">
    <property type="match status" value="3"/>
</dbReference>
<evidence type="ECO:0000256" key="10">
    <source>
        <dbReference type="RuleBase" id="RU004004"/>
    </source>
</evidence>
<comment type="caution">
    <text evidence="16">The sequence shown here is derived from an EMBL/GenBank/DDBJ whole genome shotgun (WGS) entry which is preliminary data.</text>
</comment>
<feature type="domain" description="NolW-like" evidence="14">
    <location>
        <begin position="128"/>
        <end position="185"/>
    </location>
</feature>
<dbReference type="InterPro" id="IPR038591">
    <property type="entry name" value="NolW-like_sf"/>
</dbReference>
<evidence type="ECO:0000256" key="2">
    <source>
        <dbReference type="ARBA" id="ARBA00006980"/>
    </source>
</evidence>
<dbReference type="RefSeq" id="WP_380928004.1">
    <property type="nucleotide sequence ID" value="NZ_JBHUGS010000001.1"/>
</dbReference>
<evidence type="ECO:0000256" key="8">
    <source>
        <dbReference type="ARBA" id="ARBA00023136"/>
    </source>
</evidence>
<dbReference type="InterPro" id="IPR004845">
    <property type="entry name" value="T2SS_GspD_CS"/>
</dbReference>
<feature type="domain" description="NolW-like" evidence="14">
    <location>
        <begin position="193"/>
        <end position="251"/>
    </location>
</feature>
<evidence type="ECO:0000256" key="1">
    <source>
        <dbReference type="ARBA" id="ARBA00004442"/>
    </source>
</evidence>
<protein>
    <submittedName>
        <fullName evidence="16">Type II secretion system secretin GspD</fullName>
    </submittedName>
</protein>
<keyword evidence="6 12" id="KW-0732">Signal</keyword>
<dbReference type="NCBIfam" id="TIGR02517">
    <property type="entry name" value="type_II_gspD"/>
    <property type="match status" value="1"/>
</dbReference>
<dbReference type="InterPro" id="IPR005644">
    <property type="entry name" value="NolW-like"/>
</dbReference>
<evidence type="ECO:0000256" key="3">
    <source>
        <dbReference type="ARBA" id="ARBA00022448"/>
    </source>
</evidence>
<proteinExistence type="inferred from homology"/>
<feature type="domain" description="Type II/III secretion system secretin-like" evidence="13">
    <location>
        <begin position="486"/>
        <end position="647"/>
    </location>
</feature>
<dbReference type="InterPro" id="IPR001775">
    <property type="entry name" value="GspD/PilQ"/>
</dbReference>
<dbReference type="InterPro" id="IPR049371">
    <property type="entry name" value="GspD-like_N0"/>
</dbReference>